<comment type="subcellular location">
    <subcellularLocation>
        <location evidence="2">Cytoplasm</location>
    </subcellularLocation>
</comment>
<dbReference type="GO" id="GO:0006419">
    <property type="term" value="P:alanyl-tRNA aminoacylation"/>
    <property type="evidence" value="ECO:0007669"/>
    <property type="project" value="InterPro"/>
</dbReference>
<evidence type="ECO:0000313" key="6">
    <source>
        <dbReference type="EMBL" id="TCL55954.1"/>
    </source>
</evidence>
<dbReference type="InterPro" id="IPR018164">
    <property type="entry name" value="Ala-tRNA-synth_IIc_N"/>
</dbReference>
<dbReference type="SUPFAM" id="SSF50447">
    <property type="entry name" value="Translation proteins"/>
    <property type="match status" value="1"/>
</dbReference>
<keyword evidence="6" id="KW-0030">Aminoacyl-tRNA synthetase</keyword>
<organism evidence="6 7">
    <name type="scientific">Kineothrix alysoides</name>
    <dbReference type="NCBI Taxonomy" id="1469948"/>
    <lineage>
        <taxon>Bacteria</taxon>
        <taxon>Bacillati</taxon>
        <taxon>Bacillota</taxon>
        <taxon>Clostridia</taxon>
        <taxon>Lachnospirales</taxon>
        <taxon>Lachnospiraceae</taxon>
        <taxon>Kineothrix</taxon>
    </lineage>
</organism>
<dbReference type="SMART" id="SM00863">
    <property type="entry name" value="tRNA_SAD"/>
    <property type="match status" value="1"/>
</dbReference>
<evidence type="ECO:0000256" key="3">
    <source>
        <dbReference type="ARBA" id="ARBA00022723"/>
    </source>
</evidence>
<dbReference type="GO" id="GO:0005737">
    <property type="term" value="C:cytoplasm"/>
    <property type="evidence" value="ECO:0007669"/>
    <property type="project" value="UniProtKB-SubCell"/>
</dbReference>
<dbReference type="Proteomes" id="UP000295718">
    <property type="component" value="Unassembled WGS sequence"/>
</dbReference>
<sequence length="392" mass="43451">MEKTQKLYDIDAYTTDFTAAVISCCPVTPSKEGEEVSSPLYEIILDQTLFFPEEGGQSSDTGTLNEVPVSHVKIENGIITHITNAPISIGETVTGQIHWESRYSNMQQHSGEHIMSGLIHSHFGYDNVGFHLGSQAVTLDFNGFLEEEQLREIENLANEAIYRNIEVLAEYPPAQVLEDLNYRSKIELNEAVRIVTIPGYDICACCAPHVKRTGEIGIIKIVDAIRHRGGIRISILCGNRALEDFKQKQEQVYAVSALLSAKPELIAPAVERLKEENFSLRGEILGLQESLIQLKVSQIAEGTKNCCLFEESMDSPAHRKYVNMLAEKCSGICGVFVGNDENGYRYIIASKYEDVRTVNEKLKQSLDAKGGGSKEMVQGSLLGFQEAILALF</sequence>
<dbReference type="RefSeq" id="WP_031389434.1">
    <property type="nucleotide sequence ID" value="NZ_JPNB01000001.1"/>
</dbReference>
<dbReference type="InterPro" id="IPR012947">
    <property type="entry name" value="tRNA_SAD"/>
</dbReference>
<comment type="caution">
    <text evidence="6">The sequence shown here is derived from an EMBL/GenBank/DDBJ whole genome shotgun (WGS) entry which is preliminary data.</text>
</comment>
<dbReference type="InterPro" id="IPR051335">
    <property type="entry name" value="Alanyl-tRNA_Editing_Enzymes"/>
</dbReference>
<keyword evidence="7" id="KW-1185">Reference proteome</keyword>
<dbReference type="Pfam" id="PF01411">
    <property type="entry name" value="tRNA-synt_2c"/>
    <property type="match status" value="1"/>
</dbReference>
<feature type="domain" description="Alanyl-transfer RNA synthetases family profile" evidence="5">
    <location>
        <begin position="1"/>
        <end position="247"/>
    </location>
</feature>
<dbReference type="InterPro" id="IPR018163">
    <property type="entry name" value="Thr/Ala-tRNA-synth_IIc_edit"/>
</dbReference>
<keyword evidence="4" id="KW-0862">Zinc</keyword>
<dbReference type="GO" id="GO:0004813">
    <property type="term" value="F:alanine-tRNA ligase activity"/>
    <property type="evidence" value="ECO:0007669"/>
    <property type="project" value="InterPro"/>
</dbReference>
<evidence type="ECO:0000256" key="1">
    <source>
        <dbReference type="ARBA" id="ARBA00001947"/>
    </source>
</evidence>
<dbReference type="GO" id="GO:0002161">
    <property type="term" value="F:aminoacyl-tRNA deacylase activity"/>
    <property type="evidence" value="ECO:0007669"/>
    <property type="project" value="UniProtKB-ARBA"/>
</dbReference>
<dbReference type="OrthoDB" id="9812949at2"/>
<reference evidence="6 7" key="1">
    <citation type="submission" date="2019-03" db="EMBL/GenBank/DDBJ databases">
        <title>Genomic Encyclopedia of Type Strains, Phase IV (KMG-IV): sequencing the most valuable type-strain genomes for metagenomic binning, comparative biology and taxonomic classification.</title>
        <authorList>
            <person name="Goeker M."/>
        </authorList>
    </citation>
    <scope>NUCLEOTIDE SEQUENCE [LARGE SCALE GENOMIC DNA]</scope>
    <source>
        <strain evidence="6 7">DSM 100556</strain>
    </source>
</reference>
<dbReference type="Pfam" id="PF07973">
    <property type="entry name" value="tRNA_SAD"/>
    <property type="match status" value="1"/>
</dbReference>
<dbReference type="PANTHER" id="PTHR43462">
    <property type="entry name" value="ALANYL-TRNA EDITING PROTEIN"/>
    <property type="match status" value="1"/>
</dbReference>
<evidence type="ECO:0000313" key="7">
    <source>
        <dbReference type="Proteomes" id="UP000295718"/>
    </source>
</evidence>
<evidence type="ECO:0000256" key="4">
    <source>
        <dbReference type="ARBA" id="ARBA00022833"/>
    </source>
</evidence>
<dbReference type="SUPFAM" id="SSF55186">
    <property type="entry name" value="ThrRS/AlaRS common domain"/>
    <property type="match status" value="1"/>
</dbReference>
<keyword evidence="6" id="KW-0436">Ligase</keyword>
<dbReference type="GO" id="GO:0046872">
    <property type="term" value="F:metal ion binding"/>
    <property type="evidence" value="ECO:0007669"/>
    <property type="project" value="UniProtKB-KW"/>
</dbReference>
<dbReference type="InterPro" id="IPR009000">
    <property type="entry name" value="Transl_B-barrel_sf"/>
</dbReference>
<dbReference type="Gene3D" id="3.30.980.10">
    <property type="entry name" value="Threonyl-trna Synthetase, Chain A, domain 2"/>
    <property type="match status" value="1"/>
</dbReference>
<evidence type="ECO:0000259" key="5">
    <source>
        <dbReference type="PROSITE" id="PS50860"/>
    </source>
</evidence>
<protein>
    <submittedName>
        <fullName evidence="6">Alanyl-tRNA synthetase</fullName>
    </submittedName>
</protein>
<keyword evidence="3" id="KW-0479">Metal-binding</keyword>
<proteinExistence type="predicted"/>
<dbReference type="GO" id="GO:0003676">
    <property type="term" value="F:nucleic acid binding"/>
    <property type="evidence" value="ECO:0007669"/>
    <property type="project" value="InterPro"/>
</dbReference>
<dbReference type="EMBL" id="SLUO01000013">
    <property type="protein sequence ID" value="TCL55954.1"/>
    <property type="molecule type" value="Genomic_DNA"/>
</dbReference>
<dbReference type="PROSITE" id="PS50860">
    <property type="entry name" value="AA_TRNA_LIGASE_II_ALA"/>
    <property type="match status" value="1"/>
</dbReference>
<dbReference type="GO" id="GO:0005524">
    <property type="term" value="F:ATP binding"/>
    <property type="evidence" value="ECO:0007669"/>
    <property type="project" value="InterPro"/>
</dbReference>
<dbReference type="PANTHER" id="PTHR43462:SF1">
    <property type="entry name" value="ALANYL-TRNA EDITING PROTEIN AARSD1"/>
    <property type="match status" value="1"/>
</dbReference>
<comment type="cofactor">
    <cofactor evidence="1">
        <name>Zn(2+)</name>
        <dbReference type="ChEBI" id="CHEBI:29105"/>
    </cofactor>
</comment>
<dbReference type="InterPro" id="IPR018165">
    <property type="entry name" value="Ala-tRNA-synth_IIc_core"/>
</dbReference>
<name>A0A4R1QX31_9FIRM</name>
<evidence type="ECO:0000256" key="2">
    <source>
        <dbReference type="ARBA" id="ARBA00004496"/>
    </source>
</evidence>
<gene>
    <name evidence="6" type="ORF">EDD76_11391</name>
</gene>
<dbReference type="AlphaFoldDB" id="A0A4R1QX31"/>
<dbReference type="STRING" id="1469948.GCA_000732725_00677"/>
<accession>A0A4R1QX31</accession>
<dbReference type="Gene3D" id="2.40.30.130">
    <property type="match status" value="1"/>
</dbReference>